<name>A0AAV6UPU2_9ARAC</name>
<accession>A0AAV6UPU2</accession>
<proteinExistence type="predicted"/>
<reference evidence="1 2" key="1">
    <citation type="journal article" date="2022" name="Nat. Ecol. Evol.">
        <title>A masculinizing supergene underlies an exaggerated male reproductive morph in a spider.</title>
        <authorList>
            <person name="Hendrickx F."/>
            <person name="De Corte Z."/>
            <person name="Sonet G."/>
            <person name="Van Belleghem S.M."/>
            <person name="Kostlbacher S."/>
            <person name="Vangestel C."/>
        </authorList>
    </citation>
    <scope>NUCLEOTIDE SEQUENCE [LARGE SCALE GENOMIC DNA]</scope>
    <source>
        <strain evidence="1">W744_W776</strain>
    </source>
</reference>
<keyword evidence="2" id="KW-1185">Reference proteome</keyword>
<protein>
    <submittedName>
        <fullName evidence="1">Uncharacterized protein</fullName>
    </submittedName>
</protein>
<evidence type="ECO:0000313" key="1">
    <source>
        <dbReference type="EMBL" id="KAG8186220.1"/>
    </source>
</evidence>
<sequence>MSITHQTNKNAQNKCRQHKNLVYYKNTYYGPYISYPLLNAMLPTKKRKQKSSKKGVELKRLYDGKLPIKTAKLKDLLHLPQYLEKKKKRGVFTKAWDLADLKDDDEDSDFIDDPPMDCEEDV</sequence>
<dbReference type="AlphaFoldDB" id="A0AAV6UPU2"/>
<evidence type="ECO:0000313" key="2">
    <source>
        <dbReference type="Proteomes" id="UP000827092"/>
    </source>
</evidence>
<comment type="caution">
    <text evidence="1">The sequence shown here is derived from an EMBL/GenBank/DDBJ whole genome shotgun (WGS) entry which is preliminary data.</text>
</comment>
<organism evidence="1 2">
    <name type="scientific">Oedothorax gibbosus</name>
    <dbReference type="NCBI Taxonomy" id="931172"/>
    <lineage>
        <taxon>Eukaryota</taxon>
        <taxon>Metazoa</taxon>
        <taxon>Ecdysozoa</taxon>
        <taxon>Arthropoda</taxon>
        <taxon>Chelicerata</taxon>
        <taxon>Arachnida</taxon>
        <taxon>Araneae</taxon>
        <taxon>Araneomorphae</taxon>
        <taxon>Entelegynae</taxon>
        <taxon>Araneoidea</taxon>
        <taxon>Linyphiidae</taxon>
        <taxon>Erigoninae</taxon>
        <taxon>Oedothorax</taxon>
    </lineage>
</organism>
<dbReference type="Proteomes" id="UP000827092">
    <property type="component" value="Unassembled WGS sequence"/>
</dbReference>
<dbReference type="EMBL" id="JAFNEN010000309">
    <property type="protein sequence ID" value="KAG8186220.1"/>
    <property type="molecule type" value="Genomic_DNA"/>
</dbReference>
<gene>
    <name evidence="1" type="ORF">JTE90_008747</name>
</gene>